<keyword evidence="5 6" id="KW-0472">Membrane</keyword>
<keyword evidence="3 6" id="KW-0812">Transmembrane</keyword>
<organism evidence="8 9">
    <name type="scientific">Desmospora activa DSM 45169</name>
    <dbReference type="NCBI Taxonomy" id="1121389"/>
    <lineage>
        <taxon>Bacteria</taxon>
        <taxon>Bacillati</taxon>
        <taxon>Bacillota</taxon>
        <taxon>Bacilli</taxon>
        <taxon>Bacillales</taxon>
        <taxon>Thermoactinomycetaceae</taxon>
        <taxon>Desmospora</taxon>
    </lineage>
</organism>
<dbReference type="InterPro" id="IPR052536">
    <property type="entry name" value="ABC-4_Integral_Memb_Prot"/>
</dbReference>
<protein>
    <submittedName>
        <fullName evidence="8">Putative ABC transport system permease protein</fullName>
    </submittedName>
</protein>
<dbReference type="Pfam" id="PF02687">
    <property type="entry name" value="FtsX"/>
    <property type="match status" value="1"/>
</dbReference>
<feature type="transmembrane region" description="Helical" evidence="6">
    <location>
        <begin position="151"/>
        <end position="174"/>
    </location>
</feature>
<feature type="transmembrane region" description="Helical" evidence="6">
    <location>
        <begin position="60"/>
        <end position="82"/>
    </location>
</feature>
<feature type="transmembrane region" description="Helical" evidence="6">
    <location>
        <begin position="576"/>
        <end position="595"/>
    </location>
</feature>
<feature type="transmembrane region" description="Helical" evidence="6">
    <location>
        <begin position="226"/>
        <end position="250"/>
    </location>
</feature>
<gene>
    <name evidence="8" type="ORF">C8J48_1310</name>
</gene>
<keyword evidence="4 6" id="KW-1133">Transmembrane helix</keyword>
<evidence type="ECO:0000256" key="4">
    <source>
        <dbReference type="ARBA" id="ARBA00022989"/>
    </source>
</evidence>
<keyword evidence="2 6" id="KW-1003">Cell membrane</keyword>
<dbReference type="PANTHER" id="PTHR46795:SF2">
    <property type="entry name" value="ABC TRANSPORTER, PERMEASE PROTEIN"/>
    <property type="match status" value="1"/>
</dbReference>
<evidence type="ECO:0000259" key="7">
    <source>
        <dbReference type="Pfam" id="PF02687"/>
    </source>
</evidence>
<sequence>MNFRQFALNNVRRNGHSYIAYFLSSSFAVMALFTYLMFVFHPDIAQSEMGIMAKAGMTAAAYMTFFFSFLFVLYSISAFLKARMKEFGILTILGAARGQLNRLIFLENMLIGTVAVVTGVLSGLLFSKLFLLLGANVLDMKELPMYMPMKALGITVVAFIGLYTIISLFTTVLVRQSKAIEMLLGSKKPKKEPKASIWLALLSISAFASGLYLMKQGIDDEWTMLVILLLDIVGTYFFFTQLSVLIIRLLKKNRSFSWRGVNLLWVSEMAYKIKDNARMFFMVTMVTVIACTAAGIVWAIKIQSESAYKDSPFAFSYHLYEGDEADSASIKKLEHELKQAGVEVEKFAFQEIVVQAQNQEGFFTLLRQSDYEDLAKLLSLPRSSLQPGEALLIQSKLTDDELPQDLARMTLTTTTPQHSLQIKNQFTKSLFGMYHVMVVNDTTHDQIAKELPPDRPETRSLHYLVRDWPNDSLPAADSLEVTLSKQLYNWGIDQIKQGNSEGFLMARAESYMMMKQGTDVMLFVGLFIAMIFSVFIASFLYFKLFNDLQQDQRYYHGLSKIGLSPKEMKKAATIQIALLFYIPLFFAAIQAWIGLSAIEDQYHIGNMTMSVLMAIGIFTLVQTIYFLIVRSRYLAHLKRVMV</sequence>
<feature type="transmembrane region" description="Helical" evidence="6">
    <location>
        <begin position="279"/>
        <end position="300"/>
    </location>
</feature>
<feature type="transmembrane region" description="Helical" evidence="6">
    <location>
        <begin position="20"/>
        <end position="40"/>
    </location>
</feature>
<dbReference type="OrthoDB" id="1937696at2"/>
<dbReference type="Proteomes" id="UP000241639">
    <property type="component" value="Unassembled WGS sequence"/>
</dbReference>
<dbReference type="GO" id="GO:0005886">
    <property type="term" value="C:plasma membrane"/>
    <property type="evidence" value="ECO:0007669"/>
    <property type="project" value="UniProtKB-SubCell"/>
</dbReference>
<reference evidence="8 9" key="1">
    <citation type="submission" date="2018-04" db="EMBL/GenBank/DDBJ databases">
        <title>Genomic Encyclopedia of Archaeal and Bacterial Type Strains, Phase II (KMG-II): from individual species to whole genera.</title>
        <authorList>
            <person name="Goeker M."/>
        </authorList>
    </citation>
    <scope>NUCLEOTIDE SEQUENCE [LARGE SCALE GENOMIC DNA]</scope>
    <source>
        <strain evidence="8 9">DSM 45169</strain>
    </source>
</reference>
<feature type="transmembrane region" description="Helical" evidence="6">
    <location>
        <begin position="195"/>
        <end position="214"/>
    </location>
</feature>
<dbReference type="RefSeq" id="WP_107725484.1">
    <property type="nucleotide sequence ID" value="NZ_PZZP01000001.1"/>
</dbReference>
<evidence type="ECO:0000256" key="3">
    <source>
        <dbReference type="ARBA" id="ARBA00022692"/>
    </source>
</evidence>
<comment type="caution">
    <text evidence="8">The sequence shown here is derived from an EMBL/GenBank/DDBJ whole genome shotgun (WGS) entry which is preliminary data.</text>
</comment>
<comment type="similarity">
    <text evidence="6">Belongs to the ABC-4 integral membrane protein family.</text>
</comment>
<keyword evidence="6" id="KW-0813">Transport</keyword>
<dbReference type="AlphaFoldDB" id="A0A2T4ZA07"/>
<dbReference type="PIRSF" id="PIRSF018968">
    <property type="entry name" value="ABC_permease_BceB"/>
    <property type="match status" value="1"/>
</dbReference>
<dbReference type="PANTHER" id="PTHR46795">
    <property type="entry name" value="ABC TRANSPORTER PERMEASE-RELATED-RELATED"/>
    <property type="match status" value="1"/>
</dbReference>
<keyword evidence="9" id="KW-1185">Reference proteome</keyword>
<accession>A0A2T4ZA07</accession>
<feature type="transmembrane region" description="Helical" evidence="6">
    <location>
        <begin position="520"/>
        <end position="542"/>
    </location>
</feature>
<dbReference type="GO" id="GO:0055085">
    <property type="term" value="P:transmembrane transport"/>
    <property type="evidence" value="ECO:0007669"/>
    <property type="project" value="UniProtKB-UniRule"/>
</dbReference>
<dbReference type="InterPro" id="IPR003838">
    <property type="entry name" value="ABC3_permease_C"/>
</dbReference>
<evidence type="ECO:0000256" key="6">
    <source>
        <dbReference type="PIRNR" id="PIRNR018968"/>
    </source>
</evidence>
<name>A0A2T4ZA07_9BACL</name>
<proteinExistence type="inferred from homology"/>
<evidence type="ECO:0000256" key="5">
    <source>
        <dbReference type="ARBA" id="ARBA00023136"/>
    </source>
</evidence>
<dbReference type="InterPro" id="IPR027022">
    <property type="entry name" value="ABC_permease_BceB-typ"/>
</dbReference>
<evidence type="ECO:0000313" key="8">
    <source>
        <dbReference type="EMBL" id="PTM58722.1"/>
    </source>
</evidence>
<evidence type="ECO:0000256" key="2">
    <source>
        <dbReference type="ARBA" id="ARBA00022475"/>
    </source>
</evidence>
<evidence type="ECO:0000256" key="1">
    <source>
        <dbReference type="ARBA" id="ARBA00004651"/>
    </source>
</evidence>
<feature type="transmembrane region" description="Helical" evidence="6">
    <location>
        <begin position="607"/>
        <end position="629"/>
    </location>
</feature>
<feature type="domain" description="ABC3 transporter permease C-terminal" evidence="7">
    <location>
        <begin position="60"/>
        <end position="175"/>
    </location>
</feature>
<evidence type="ECO:0000313" key="9">
    <source>
        <dbReference type="Proteomes" id="UP000241639"/>
    </source>
</evidence>
<comment type="subcellular location">
    <subcellularLocation>
        <location evidence="1 6">Cell membrane</location>
        <topology evidence="1 6">Multi-pass membrane protein</topology>
    </subcellularLocation>
</comment>
<dbReference type="EMBL" id="PZZP01000001">
    <property type="protein sequence ID" value="PTM58722.1"/>
    <property type="molecule type" value="Genomic_DNA"/>
</dbReference>
<feature type="transmembrane region" description="Helical" evidence="6">
    <location>
        <begin position="103"/>
        <end position="131"/>
    </location>
</feature>